<evidence type="ECO:0000313" key="3">
    <source>
        <dbReference type="Proteomes" id="UP000518752"/>
    </source>
</evidence>
<keyword evidence="3" id="KW-1185">Reference proteome</keyword>
<dbReference type="OrthoDB" id="2800798at2759"/>
<evidence type="ECO:0000313" key="2">
    <source>
        <dbReference type="EMBL" id="KAF5374715.1"/>
    </source>
</evidence>
<feature type="compositionally biased region" description="Basic and acidic residues" evidence="1">
    <location>
        <begin position="253"/>
        <end position="267"/>
    </location>
</feature>
<feature type="region of interest" description="Disordered" evidence="1">
    <location>
        <begin position="929"/>
        <end position="952"/>
    </location>
</feature>
<organism evidence="2 3">
    <name type="scientific">Collybiopsis confluens</name>
    <dbReference type="NCBI Taxonomy" id="2823264"/>
    <lineage>
        <taxon>Eukaryota</taxon>
        <taxon>Fungi</taxon>
        <taxon>Dikarya</taxon>
        <taxon>Basidiomycota</taxon>
        <taxon>Agaricomycotina</taxon>
        <taxon>Agaricomycetes</taxon>
        <taxon>Agaricomycetidae</taxon>
        <taxon>Agaricales</taxon>
        <taxon>Marasmiineae</taxon>
        <taxon>Omphalotaceae</taxon>
        <taxon>Collybiopsis</taxon>
    </lineage>
</organism>
<dbReference type="EMBL" id="JAACJN010000099">
    <property type="protein sequence ID" value="KAF5374715.1"/>
    <property type="molecule type" value="Genomic_DNA"/>
</dbReference>
<feature type="region of interest" description="Disordered" evidence="1">
    <location>
        <begin position="797"/>
        <end position="882"/>
    </location>
</feature>
<feature type="compositionally biased region" description="Basic and acidic residues" evidence="1">
    <location>
        <begin position="321"/>
        <end position="331"/>
    </location>
</feature>
<feature type="region of interest" description="Disordered" evidence="1">
    <location>
        <begin position="393"/>
        <end position="472"/>
    </location>
</feature>
<protein>
    <recommendedName>
        <fullName evidence="4">Restriction of telomere capping protein 4</fullName>
    </recommendedName>
</protein>
<evidence type="ECO:0008006" key="4">
    <source>
        <dbReference type="Google" id="ProtNLM"/>
    </source>
</evidence>
<feature type="region of interest" description="Disordered" evidence="1">
    <location>
        <begin position="752"/>
        <end position="771"/>
    </location>
</feature>
<dbReference type="AlphaFoldDB" id="A0A8H5H1J8"/>
<feature type="compositionally biased region" description="Basic and acidic residues" evidence="1">
    <location>
        <begin position="300"/>
        <end position="310"/>
    </location>
</feature>
<reference evidence="2 3" key="1">
    <citation type="journal article" date="2020" name="ISME J.">
        <title>Uncovering the hidden diversity of litter-decomposition mechanisms in mushroom-forming fungi.</title>
        <authorList>
            <person name="Floudas D."/>
            <person name="Bentzer J."/>
            <person name="Ahren D."/>
            <person name="Johansson T."/>
            <person name="Persson P."/>
            <person name="Tunlid A."/>
        </authorList>
    </citation>
    <scope>NUCLEOTIDE SEQUENCE [LARGE SCALE GENOMIC DNA]</scope>
    <source>
        <strain evidence="2 3">CBS 406.79</strain>
    </source>
</reference>
<evidence type="ECO:0000256" key="1">
    <source>
        <dbReference type="SAM" id="MobiDB-lite"/>
    </source>
</evidence>
<feature type="region of interest" description="Disordered" evidence="1">
    <location>
        <begin position="300"/>
        <end position="331"/>
    </location>
</feature>
<feature type="compositionally biased region" description="Polar residues" evidence="1">
    <location>
        <begin position="871"/>
        <end position="882"/>
    </location>
</feature>
<accession>A0A8H5H1J8</accession>
<feature type="region of interest" description="Disordered" evidence="1">
    <location>
        <begin position="162"/>
        <end position="270"/>
    </location>
</feature>
<feature type="compositionally biased region" description="Polar residues" evidence="1">
    <location>
        <begin position="445"/>
        <end position="455"/>
    </location>
</feature>
<proteinExistence type="predicted"/>
<feature type="region of interest" description="Disordered" evidence="1">
    <location>
        <begin position="1"/>
        <end position="30"/>
    </location>
</feature>
<feature type="compositionally biased region" description="Polar residues" evidence="1">
    <location>
        <begin position="240"/>
        <end position="252"/>
    </location>
</feature>
<name>A0A8H5H1J8_9AGAR</name>
<comment type="caution">
    <text evidence="2">The sequence shown here is derived from an EMBL/GenBank/DDBJ whole genome shotgun (WGS) entry which is preliminary data.</text>
</comment>
<sequence length="952" mass="106049">MPNPNAGRDKLKRHPVTKVQPARDTHVTNKTLSNISKSQNSSNFEKSIPCPKGRIGRNGLKLQDVLGLSDNQARYDRIQNISRHIISRKMDFRRTFRGHTEEEIALTLRALSAEIPFLSRFERHWASRAIVKANLANNSPRLRKLYKMERAAERMDAKGIEEVDRNEAGGNISMESYLSEDEKSRKQGQAEAGEDYKSESDDEIHEEPQTKKTSATLKPSRAIPEARIANRTNDAVLKPRTSTYSTSRTLGKTSDDTAHIENKDRQSNNRSLKIKTSTCIELTPAKPARTAQNTLKSHNDLESDVDHLDGNTETVQDDEDGHAGKEKENAKEFEANRNVQEPRLITEFFHAIAKKPLVATSKKDLNVTKPVTEHAPSFGARPLLAQRHASKVLPRSTLEPPVPHSVPKPALNRPIRSNENTILYDGEEDFESDTKDSSFDPESESVYSDFSSDQNELLPHHQSSRQKLSNFPVSPTDNFEGLNFDFEKYDVSDTSDPADNVLRCPVCNAPVPDNASPEVLDLLNKRKKLEGKKATAAIAKLDFQLCPLIERSRDTDDIVNNAMGEDWYDAALAIKWNQLPGRVFKFGKELKSLIASHNSLRNFWVFRKLEKIYSPDVSQLANSAILFSGFCASNTKAGYYGQLGHDIIVDCLTPMFPPHNMDLNVIKPFTGHQIILLVLLPATVIKLMMQDLYNQGYDEEGLRVLLQSSARWGELVQITTIEEEADPNSEENYPQFLSTFNFIQDNKENVLSHAPPPRVKRKAQINTDTKSLQKFKPDIPKLSKAFLTIDDFQGKLPAGVAPSKTKKRKVTKDLPAKAAATPSPRKNKRKAAEDLENIMGNELEPPSPVKATKAPAGQRGNKPRLTDKADNTSTGIPLSGNPSIRESLCQGIPLSGNPSIRESLYQGIPLIGNPSIRESLCQGIPLSGNPSDRESLCQGIPLSGNPSIRESL</sequence>
<dbReference type="Proteomes" id="UP000518752">
    <property type="component" value="Unassembled WGS sequence"/>
</dbReference>
<gene>
    <name evidence="2" type="ORF">D9757_011790</name>
</gene>